<dbReference type="InterPro" id="IPR027417">
    <property type="entry name" value="P-loop_NTPase"/>
</dbReference>
<dbReference type="GO" id="GO:0016320">
    <property type="term" value="P:endoplasmic reticulum membrane fusion"/>
    <property type="evidence" value="ECO:0007669"/>
    <property type="project" value="TreeGrafter"/>
</dbReference>
<dbReference type="GeneID" id="18936422"/>
<dbReference type="Proteomes" id="UP000001072">
    <property type="component" value="Unassembled WGS sequence"/>
</dbReference>
<dbReference type="GO" id="GO:0005783">
    <property type="term" value="C:endoplasmic reticulum"/>
    <property type="evidence" value="ECO:0007669"/>
    <property type="project" value="TreeGrafter"/>
</dbReference>
<dbReference type="RefSeq" id="XP_007415935.1">
    <property type="nucleotide sequence ID" value="XM_007415873.1"/>
</dbReference>
<dbReference type="KEGG" id="mlr:MELLADRAFT_92953"/>
<dbReference type="GO" id="GO:0003924">
    <property type="term" value="F:GTPase activity"/>
    <property type="evidence" value="ECO:0007669"/>
    <property type="project" value="TreeGrafter"/>
</dbReference>
<organism evidence="2">
    <name type="scientific">Melampsora larici-populina (strain 98AG31 / pathotype 3-4-7)</name>
    <name type="common">Poplar leaf rust fungus</name>
    <dbReference type="NCBI Taxonomy" id="747676"/>
    <lineage>
        <taxon>Eukaryota</taxon>
        <taxon>Fungi</taxon>
        <taxon>Dikarya</taxon>
        <taxon>Basidiomycota</taxon>
        <taxon>Pucciniomycotina</taxon>
        <taxon>Pucciniomycetes</taxon>
        <taxon>Pucciniales</taxon>
        <taxon>Melampsoraceae</taxon>
        <taxon>Melampsora</taxon>
    </lineage>
</organism>
<keyword evidence="2" id="KW-1185">Reference proteome</keyword>
<dbReference type="VEuPathDB" id="FungiDB:MELLADRAFT_92953"/>
<dbReference type="STRING" id="747676.F4S3C7"/>
<dbReference type="PANTHER" id="PTHR45923:SF2">
    <property type="entry name" value="PROTEIN SEY1"/>
    <property type="match status" value="1"/>
</dbReference>
<accession>F4S3C7</accession>
<evidence type="ECO:0000313" key="2">
    <source>
        <dbReference type="Proteomes" id="UP000001072"/>
    </source>
</evidence>
<gene>
    <name evidence="1" type="ORF">MELLADRAFT_92953</name>
</gene>
<dbReference type="OrthoDB" id="3227209at2759"/>
<dbReference type="AlphaFoldDB" id="F4S3C7"/>
<protein>
    <recommendedName>
        <fullName evidence="3">G domain-containing protein</fullName>
    </recommendedName>
</protein>
<dbReference type="SUPFAM" id="SSF52540">
    <property type="entry name" value="P-loop containing nucleoside triphosphate hydrolases"/>
    <property type="match status" value="1"/>
</dbReference>
<name>F4S3C7_MELLP</name>
<reference evidence="2" key="1">
    <citation type="journal article" date="2011" name="Proc. Natl. Acad. Sci. U.S.A.">
        <title>Obligate biotrophy features unraveled by the genomic analysis of rust fungi.</title>
        <authorList>
            <person name="Duplessis S."/>
            <person name="Cuomo C.A."/>
            <person name="Lin Y.-C."/>
            <person name="Aerts A."/>
            <person name="Tisserant E."/>
            <person name="Veneault-Fourrey C."/>
            <person name="Joly D.L."/>
            <person name="Hacquard S."/>
            <person name="Amselem J."/>
            <person name="Cantarel B.L."/>
            <person name="Chiu R."/>
            <person name="Coutinho P.M."/>
            <person name="Feau N."/>
            <person name="Field M."/>
            <person name="Frey P."/>
            <person name="Gelhaye E."/>
            <person name="Goldberg J."/>
            <person name="Grabherr M.G."/>
            <person name="Kodira C.D."/>
            <person name="Kohler A."/>
            <person name="Kuees U."/>
            <person name="Lindquist E.A."/>
            <person name="Lucas S.M."/>
            <person name="Mago R."/>
            <person name="Mauceli E."/>
            <person name="Morin E."/>
            <person name="Murat C."/>
            <person name="Pangilinan J.L."/>
            <person name="Park R."/>
            <person name="Pearson M."/>
            <person name="Quesneville H."/>
            <person name="Rouhier N."/>
            <person name="Sakthikumar S."/>
            <person name="Salamov A.A."/>
            <person name="Schmutz J."/>
            <person name="Selles B."/>
            <person name="Shapiro H."/>
            <person name="Tanguay P."/>
            <person name="Tuskan G.A."/>
            <person name="Henrissat B."/>
            <person name="Van de Peer Y."/>
            <person name="Rouze P."/>
            <person name="Ellis J.G."/>
            <person name="Dodds P.N."/>
            <person name="Schein J.E."/>
            <person name="Zhong S."/>
            <person name="Hamelin R.C."/>
            <person name="Grigoriev I.V."/>
            <person name="Szabo L.J."/>
            <person name="Martin F."/>
        </authorList>
    </citation>
    <scope>NUCLEOTIDE SEQUENCE [LARGE SCALE GENOMIC DNA]</scope>
    <source>
        <strain evidence="2">98AG31 / pathotype 3-4-7</strain>
    </source>
</reference>
<dbReference type="EMBL" id="GL883143">
    <property type="protein sequence ID" value="EGG00861.1"/>
    <property type="molecule type" value="Genomic_DNA"/>
</dbReference>
<dbReference type="HOGENOM" id="CLU_1366514_0_0_1"/>
<sequence length="200" mass="22631">MAQNGIQNHMTEHLQVIGEEQTFTTDLSSSIKNWGLLKKGFNYDLAAVFGSKSSGKSNLLNHVFGTTFEVMDEAGWRQTTKEHEVGIYQGANMRLLKTVFEVDLALFQANKAKQKQNPPSNSDHDKTNLIFVIRDPFGVTPLSYLEKTITGDLNRIWDGLADVLVPELFGSSIRTHPPCTHLFARFSARRYQKLPDYRLL</sequence>
<evidence type="ECO:0008006" key="3">
    <source>
        <dbReference type="Google" id="ProtNLM"/>
    </source>
</evidence>
<dbReference type="Pfam" id="PF05879">
    <property type="entry name" value="RHD3_GTPase"/>
    <property type="match status" value="1"/>
</dbReference>
<dbReference type="InParanoid" id="F4S3C7"/>
<proteinExistence type="predicted"/>
<dbReference type="eggNOG" id="KOG2203">
    <property type="taxonomic scope" value="Eukaryota"/>
</dbReference>
<dbReference type="PANTHER" id="PTHR45923">
    <property type="entry name" value="PROTEIN SEY1"/>
    <property type="match status" value="1"/>
</dbReference>
<evidence type="ECO:0000313" key="1">
    <source>
        <dbReference type="EMBL" id="EGG00861.1"/>
    </source>
</evidence>
<dbReference type="InterPro" id="IPR008803">
    <property type="entry name" value="RHD3/Sey1"/>
</dbReference>